<reference evidence="1" key="1">
    <citation type="journal article" date="2017" name="Nature">
        <title>The sunflower genome provides insights into oil metabolism, flowering and Asterid evolution.</title>
        <authorList>
            <person name="Badouin H."/>
            <person name="Gouzy J."/>
            <person name="Grassa C.J."/>
            <person name="Murat F."/>
            <person name="Staton S.E."/>
            <person name="Cottret L."/>
            <person name="Lelandais-Briere C."/>
            <person name="Owens G.L."/>
            <person name="Carrere S."/>
            <person name="Mayjonade B."/>
            <person name="Legrand L."/>
            <person name="Gill N."/>
            <person name="Kane N.C."/>
            <person name="Bowers J.E."/>
            <person name="Hubner S."/>
            <person name="Bellec A."/>
            <person name="Berard A."/>
            <person name="Berges H."/>
            <person name="Blanchet N."/>
            <person name="Boniface M.C."/>
            <person name="Brunel D."/>
            <person name="Catrice O."/>
            <person name="Chaidir N."/>
            <person name="Claudel C."/>
            <person name="Donnadieu C."/>
            <person name="Faraut T."/>
            <person name="Fievet G."/>
            <person name="Helmstetter N."/>
            <person name="King M."/>
            <person name="Knapp S.J."/>
            <person name="Lai Z."/>
            <person name="Le Paslier M.C."/>
            <person name="Lippi Y."/>
            <person name="Lorenzon L."/>
            <person name="Mandel J.R."/>
            <person name="Marage G."/>
            <person name="Marchand G."/>
            <person name="Marquand E."/>
            <person name="Bret-Mestries E."/>
            <person name="Morien E."/>
            <person name="Nambeesan S."/>
            <person name="Nguyen T."/>
            <person name="Pegot-Espagnet P."/>
            <person name="Pouilly N."/>
            <person name="Raftis F."/>
            <person name="Sallet E."/>
            <person name="Schiex T."/>
            <person name="Thomas J."/>
            <person name="Vandecasteele C."/>
            <person name="Vares D."/>
            <person name="Vear F."/>
            <person name="Vautrin S."/>
            <person name="Crespi M."/>
            <person name="Mangin B."/>
            <person name="Burke J.M."/>
            <person name="Salse J."/>
            <person name="Munos S."/>
            <person name="Vincourt P."/>
            <person name="Rieseberg L.H."/>
            <person name="Langlade N.B."/>
        </authorList>
    </citation>
    <scope>NUCLEOTIDE SEQUENCE</scope>
    <source>
        <tissue evidence="1">Leaves</tissue>
    </source>
</reference>
<keyword evidence="2" id="KW-1185">Reference proteome</keyword>
<sequence length="65" mass="7529">MKCRLKYYDICVARYHFAIHINSFTHTQSFEISRKRKKAFLPHGLTSRAPHAIQNPVAKPVPPPI</sequence>
<proteinExistence type="predicted"/>
<gene>
    <name evidence="1" type="ORF">HanXRQr2_Chr02g0083661</name>
</gene>
<evidence type="ECO:0000313" key="2">
    <source>
        <dbReference type="Proteomes" id="UP000215914"/>
    </source>
</evidence>
<evidence type="ECO:0000313" key="1">
    <source>
        <dbReference type="EMBL" id="KAF5819973.1"/>
    </source>
</evidence>
<dbReference type="Gramene" id="mRNA:HanXRQr2_Chr02g0083661">
    <property type="protein sequence ID" value="CDS:HanXRQr2_Chr02g0083661.1"/>
    <property type="gene ID" value="HanXRQr2_Chr02g0083661"/>
</dbReference>
<protein>
    <submittedName>
        <fullName evidence="1">Uncharacterized protein</fullName>
    </submittedName>
</protein>
<comment type="caution">
    <text evidence="1">The sequence shown here is derived from an EMBL/GenBank/DDBJ whole genome shotgun (WGS) entry which is preliminary data.</text>
</comment>
<organism evidence="1 2">
    <name type="scientific">Helianthus annuus</name>
    <name type="common">Common sunflower</name>
    <dbReference type="NCBI Taxonomy" id="4232"/>
    <lineage>
        <taxon>Eukaryota</taxon>
        <taxon>Viridiplantae</taxon>
        <taxon>Streptophyta</taxon>
        <taxon>Embryophyta</taxon>
        <taxon>Tracheophyta</taxon>
        <taxon>Spermatophyta</taxon>
        <taxon>Magnoliopsida</taxon>
        <taxon>eudicotyledons</taxon>
        <taxon>Gunneridae</taxon>
        <taxon>Pentapetalae</taxon>
        <taxon>asterids</taxon>
        <taxon>campanulids</taxon>
        <taxon>Asterales</taxon>
        <taxon>Asteraceae</taxon>
        <taxon>Asteroideae</taxon>
        <taxon>Heliantheae alliance</taxon>
        <taxon>Heliantheae</taxon>
        <taxon>Helianthus</taxon>
    </lineage>
</organism>
<name>A0A9K3JQJ3_HELAN</name>
<dbReference type="AlphaFoldDB" id="A0A9K3JQJ3"/>
<reference evidence="1" key="2">
    <citation type="submission" date="2020-06" db="EMBL/GenBank/DDBJ databases">
        <title>Helianthus annuus Genome sequencing and assembly Release 2.</title>
        <authorList>
            <person name="Gouzy J."/>
            <person name="Langlade N."/>
            <person name="Munos S."/>
        </authorList>
    </citation>
    <scope>NUCLEOTIDE SEQUENCE</scope>
    <source>
        <tissue evidence="1">Leaves</tissue>
    </source>
</reference>
<dbReference type="Proteomes" id="UP000215914">
    <property type="component" value="Unassembled WGS sequence"/>
</dbReference>
<accession>A0A9K3JQJ3</accession>
<dbReference type="EMBL" id="MNCJ02000317">
    <property type="protein sequence ID" value="KAF5819973.1"/>
    <property type="molecule type" value="Genomic_DNA"/>
</dbReference>